<dbReference type="SUPFAM" id="SSF52540">
    <property type="entry name" value="P-loop containing nucleoside triphosphate hydrolases"/>
    <property type="match status" value="1"/>
</dbReference>
<keyword evidence="3" id="KW-0227">DNA damage</keyword>
<evidence type="ECO:0000256" key="4">
    <source>
        <dbReference type="ARBA" id="ARBA00022840"/>
    </source>
</evidence>
<dbReference type="SUPFAM" id="SSF53150">
    <property type="entry name" value="DNA repair protein MutS, domain II"/>
    <property type="match status" value="1"/>
</dbReference>
<proteinExistence type="inferred from homology"/>
<dbReference type="Pfam" id="PF05188">
    <property type="entry name" value="MutS_II"/>
    <property type="match status" value="1"/>
</dbReference>
<dbReference type="PROSITE" id="PS00486">
    <property type="entry name" value="DNA_MISMATCH_REPAIR_2"/>
    <property type="match status" value="1"/>
</dbReference>
<dbReference type="Gene3D" id="1.10.1420.10">
    <property type="match status" value="1"/>
</dbReference>
<evidence type="ECO:0000256" key="3">
    <source>
        <dbReference type="ARBA" id="ARBA00022763"/>
    </source>
</evidence>
<evidence type="ECO:0000259" key="9">
    <source>
        <dbReference type="PROSITE" id="PS00486"/>
    </source>
</evidence>
<feature type="domain" description="DNA mismatch repair proteins mutS family" evidence="9">
    <location>
        <begin position="827"/>
        <end position="843"/>
    </location>
</feature>
<comment type="similarity">
    <text evidence="1">Belongs to the DNA mismatch repair MutS family.</text>
</comment>
<comment type="function">
    <text evidence="7">Component of the post-replicative DNA mismatch repair system (MMR). Heterodimerizes with MSH2 to form MutS beta, which binds to DNA mismatches thereby initiating DNA repair. MSH3 provides substrate-binding and substrate specificity to the complex. When bound, the MutS beta heterodimer bends the DNA helix and shields approximately 20 base pairs. Acts mainly to repair insertion-deletion loops (IDLs) from 2 to 13 nucleotides in size, but can also repair base-base and single insertion-deletion mismatches that occur during replication. After mismatch binding, forms a ternary complex with the MutL alpha heterodimer, which is thought to be responsible for directing the downstream MMR events, including strand discrimination, excision, and resynthesis. ATP binding and hydrolysis play a pivotal role in mismatch repair functions.</text>
</comment>
<keyword evidence="11" id="KW-1185">Reference proteome</keyword>
<sequence length="947" mass="106263">MHIHAILRSSSRPRSWFLCHRRAVSFVSRARYGKQSLISNSWRGLATESDLLPKLENDSDSPDWDRGGQTKENALTPLLSSMRRLIDANKGCVCLIQVGSFYELYFEQATLVAPKLGIKVAIKRTNNHSVPMAGFPVGHLRKFVKMLVHDLQVNVAVIDQYSTNTDTIMHRKVSRIVSPGTLVDESFINFSKNNYLVAISIPPQASQGPNPDLPIGLSWIDISVGEFHVQETTMADLASDLNRVSPSEVIMSKEYQDKSEVIDWISEMANLRKYFVRYHKITYGDYKVQLKSNLQTIRKKLEDFTVREESAMNMVLSYINVNLPDRPLSLDLPQQYFSSKYLHMDSRTRDALELTERSSSGSNSTVGTLLNTIKQTVTPSGTRLLTQWIKSPILDTEEIKKRQAFTQHFGKSSTYLMRIRYQLTRLGDPIRSLQKLALKAGPSVSHLLGIGEALAEQEKLKAILVELQNEHGSKQLQNFINDFQVPIDISKEILDTLYTDPVLENARELVDEGVAHSLSDSLGSSSTAIGDYKNDAADKEQASPIFVFNVKRDHDPNLSKLHDSLEKIQKEEIELLQGVRENVAVIDPKAVVTKKDQVGRYFDVIHISCRSKMSTDIANHIDKNGEVRERKKTTLIYKPTQWSRLQESRNTIVHKIEELEKAIIENLKTAVLEKTLSIRKVNRMADFIDITSSFAVLARDNDLVCPNFVKSNYLNISEGRHPVVEIGLKTNGEMFTPNDTKLGPDGNLWVISGPNMGGKSTFLRQNALIVIMAQIGCFVPAAKANIGIVDRIFTRIGASDDIFSDLSTFMVEMIETSNILSNATSRSLAIVDEIGRGTSGREGLAISYAALVSLLQTNKCRTLFATHFGAELKKLLDTDKVSQTNVRFYRTKVHTKEGSPNISFDHTLEPGISERSYAFEVAKLAGFPNHSLKHAERALKLLDDPKL</sequence>
<dbReference type="InterPro" id="IPR000432">
    <property type="entry name" value="DNA_mismatch_repair_MutS_C"/>
</dbReference>
<dbReference type="PANTHER" id="PTHR11361:SF34">
    <property type="entry name" value="DNA MISMATCH REPAIR PROTEIN MSH1, MITOCHONDRIAL"/>
    <property type="match status" value="1"/>
</dbReference>
<evidence type="ECO:0000256" key="8">
    <source>
        <dbReference type="ARBA" id="ARBA00025902"/>
    </source>
</evidence>
<dbReference type="Pfam" id="PF05192">
    <property type="entry name" value="MutS_III"/>
    <property type="match status" value="1"/>
</dbReference>
<evidence type="ECO:0000256" key="1">
    <source>
        <dbReference type="ARBA" id="ARBA00006271"/>
    </source>
</evidence>
<dbReference type="InterPro" id="IPR036678">
    <property type="entry name" value="MutS_con_dom_sf"/>
</dbReference>
<dbReference type="EMBL" id="CP076664">
    <property type="protein sequence ID" value="QWU89102.1"/>
    <property type="molecule type" value="Genomic_DNA"/>
</dbReference>
<gene>
    <name evidence="10" type="ORF">CA3LBN_003425</name>
</gene>
<evidence type="ECO:0000256" key="2">
    <source>
        <dbReference type="ARBA" id="ARBA00022741"/>
    </source>
</evidence>
<accession>A0ABX8I7N9</accession>
<dbReference type="InterPro" id="IPR017261">
    <property type="entry name" value="DNA_mismatch_repair_MutS/MSH"/>
</dbReference>
<evidence type="ECO:0000256" key="5">
    <source>
        <dbReference type="ARBA" id="ARBA00023125"/>
    </source>
</evidence>
<keyword evidence="2" id="KW-0547">Nucleotide-binding</keyword>
<name>A0ABX8I7N9_9ASCO</name>
<dbReference type="SUPFAM" id="SSF48334">
    <property type="entry name" value="DNA repair protein MutS, domain III"/>
    <property type="match status" value="1"/>
</dbReference>
<dbReference type="SMART" id="SM00533">
    <property type="entry name" value="MUTSd"/>
    <property type="match status" value="1"/>
</dbReference>
<dbReference type="Pfam" id="PF01624">
    <property type="entry name" value="MutS_I"/>
    <property type="match status" value="1"/>
</dbReference>
<dbReference type="PANTHER" id="PTHR11361">
    <property type="entry name" value="DNA MISMATCH REPAIR PROTEIN MUTS FAMILY MEMBER"/>
    <property type="match status" value="1"/>
</dbReference>
<dbReference type="Proteomes" id="UP000825434">
    <property type="component" value="Chromosome 4"/>
</dbReference>
<dbReference type="PIRSF" id="PIRSF037677">
    <property type="entry name" value="DNA_mis_repair_Msh6"/>
    <property type="match status" value="1"/>
</dbReference>
<dbReference type="SMART" id="SM00534">
    <property type="entry name" value="MUTSac"/>
    <property type="match status" value="1"/>
</dbReference>
<dbReference type="InterPro" id="IPR027417">
    <property type="entry name" value="P-loop_NTPase"/>
</dbReference>
<comment type="subunit">
    <text evidence="8">Heterodimer consisting of MSH2-MSH3 (MutS beta). Forms a ternary complex with MutL alpha (MLH1-PMS1).</text>
</comment>
<dbReference type="Pfam" id="PF00488">
    <property type="entry name" value="MutS_V"/>
    <property type="match status" value="1"/>
</dbReference>
<dbReference type="Gene3D" id="3.40.50.300">
    <property type="entry name" value="P-loop containing nucleotide triphosphate hydrolases"/>
    <property type="match status" value="1"/>
</dbReference>
<dbReference type="Gene3D" id="3.30.420.110">
    <property type="entry name" value="MutS, connector domain"/>
    <property type="match status" value="1"/>
</dbReference>
<dbReference type="InterPro" id="IPR007696">
    <property type="entry name" value="DNA_mismatch_repair_MutS_core"/>
</dbReference>
<keyword evidence="4" id="KW-0067">ATP-binding</keyword>
<dbReference type="InterPro" id="IPR036187">
    <property type="entry name" value="DNA_mismatch_repair_MutS_sf"/>
</dbReference>
<evidence type="ECO:0000313" key="11">
    <source>
        <dbReference type="Proteomes" id="UP000825434"/>
    </source>
</evidence>
<dbReference type="SUPFAM" id="SSF55271">
    <property type="entry name" value="DNA repair protein MutS, domain I"/>
    <property type="match status" value="1"/>
</dbReference>
<evidence type="ECO:0000256" key="7">
    <source>
        <dbReference type="ARBA" id="ARBA00025373"/>
    </source>
</evidence>
<dbReference type="InterPro" id="IPR007695">
    <property type="entry name" value="DNA_mismatch_repair_MutS-lik_N"/>
</dbReference>
<evidence type="ECO:0000313" key="10">
    <source>
        <dbReference type="EMBL" id="QWU89102.1"/>
    </source>
</evidence>
<evidence type="ECO:0000256" key="6">
    <source>
        <dbReference type="ARBA" id="ARBA00023204"/>
    </source>
</evidence>
<protein>
    <recommendedName>
        <fullName evidence="9">DNA mismatch repair proteins mutS family domain-containing protein</fullName>
    </recommendedName>
</protein>
<dbReference type="Gene3D" id="3.40.1170.10">
    <property type="entry name" value="DNA repair protein MutS, domain I"/>
    <property type="match status" value="1"/>
</dbReference>
<keyword evidence="5" id="KW-0238">DNA-binding</keyword>
<reference evidence="10 11" key="1">
    <citation type="submission" date="2021-06" db="EMBL/GenBank/DDBJ databases">
        <title>Candida outbreak in Lebanon.</title>
        <authorList>
            <person name="Finianos M."/>
        </authorList>
    </citation>
    <scope>NUCLEOTIDE SEQUENCE [LARGE SCALE GENOMIC DNA]</scope>
    <source>
        <strain evidence="10">CA3LBN</strain>
    </source>
</reference>
<keyword evidence="6" id="KW-0234">DNA repair</keyword>
<dbReference type="InterPro" id="IPR007860">
    <property type="entry name" value="DNA_mmatch_repair_MutS_con_dom"/>
</dbReference>
<organism evidence="10 11">
    <name type="scientific">Candidozyma haemuli</name>
    <dbReference type="NCBI Taxonomy" id="45357"/>
    <lineage>
        <taxon>Eukaryota</taxon>
        <taxon>Fungi</taxon>
        <taxon>Dikarya</taxon>
        <taxon>Ascomycota</taxon>
        <taxon>Saccharomycotina</taxon>
        <taxon>Pichiomycetes</taxon>
        <taxon>Metschnikowiaceae</taxon>
        <taxon>Candidozyma</taxon>
    </lineage>
</organism>
<dbReference type="InterPro" id="IPR016151">
    <property type="entry name" value="DNA_mismatch_repair_MutS_N"/>
</dbReference>
<dbReference type="InterPro" id="IPR045076">
    <property type="entry name" value="MutS"/>
</dbReference>